<dbReference type="Gene3D" id="2.30.110.10">
    <property type="entry name" value="Electron Transport, Fmn-binding Protein, Chain A"/>
    <property type="match status" value="1"/>
</dbReference>
<sequence>MYKPEIFSDNDPDSMRARIKAFPLGTLVLHGDSGLDANHLPFVLQADAHGERLLAHIPRANPLSQLPDPLPALVIFHGPQGYISPSWYASKAEHGKVVPTWNYAVTHVHGTLRVLDDPHWVKQQIQHLTEQQEQGRNAPWAVNDAPTDYIDRMVAALVGIEILIHRLEGKNKASQNQPPANQASLLSALETEPGGEALHTMIRATLDNP</sequence>
<comment type="caution">
    <text evidence="1">The sequence shown here is derived from an EMBL/GenBank/DDBJ whole genome shotgun (WGS) entry which is preliminary data.</text>
</comment>
<dbReference type="Pfam" id="PF04299">
    <property type="entry name" value="FMN_bind_2"/>
    <property type="match status" value="1"/>
</dbReference>
<accession>A0A095SHZ5</accession>
<keyword evidence="2" id="KW-1185">Reference proteome</keyword>
<dbReference type="InterPro" id="IPR007396">
    <property type="entry name" value="TR_PAI2-type"/>
</dbReference>
<dbReference type="AlphaFoldDB" id="A0A095SHZ5"/>
<dbReference type="Proteomes" id="UP000029444">
    <property type="component" value="Unassembled WGS sequence"/>
</dbReference>
<dbReference type="PANTHER" id="PTHR35802">
    <property type="entry name" value="PROTEASE SYNTHASE AND SPORULATION PROTEIN PAI 2"/>
    <property type="match status" value="1"/>
</dbReference>
<dbReference type="OrthoDB" id="9794948at2"/>
<evidence type="ECO:0000313" key="1">
    <source>
        <dbReference type="EMBL" id="KGD64157.1"/>
    </source>
</evidence>
<dbReference type="PIRSF" id="PIRSF010372">
    <property type="entry name" value="PaiB"/>
    <property type="match status" value="1"/>
</dbReference>
<dbReference type="InterPro" id="IPR012349">
    <property type="entry name" value="Split_barrel_FMN-bd"/>
</dbReference>
<dbReference type="STRING" id="1177154.Y5S_02697"/>
<dbReference type="eggNOG" id="COG2808">
    <property type="taxonomic scope" value="Bacteria"/>
</dbReference>
<dbReference type="PATRIC" id="fig|1177154.3.peg.2730"/>
<organism evidence="1 2">
    <name type="scientific">Alcanivorax nanhaiticus</name>
    <dbReference type="NCBI Taxonomy" id="1177154"/>
    <lineage>
        <taxon>Bacteria</taxon>
        <taxon>Pseudomonadati</taxon>
        <taxon>Pseudomonadota</taxon>
        <taxon>Gammaproteobacteria</taxon>
        <taxon>Oceanospirillales</taxon>
        <taxon>Alcanivoracaceae</taxon>
        <taxon>Alcanivorax</taxon>
    </lineage>
</organism>
<dbReference type="SUPFAM" id="SSF50475">
    <property type="entry name" value="FMN-binding split barrel"/>
    <property type="match status" value="1"/>
</dbReference>
<dbReference type="RefSeq" id="WP_035233698.1">
    <property type="nucleotide sequence ID" value="NZ_ARXV01000011.1"/>
</dbReference>
<gene>
    <name evidence="1" type="ORF">Y5S_02697</name>
</gene>
<name>A0A095SHZ5_9GAMM</name>
<dbReference type="EMBL" id="ARXV01000011">
    <property type="protein sequence ID" value="KGD64157.1"/>
    <property type="molecule type" value="Genomic_DNA"/>
</dbReference>
<protein>
    <submittedName>
        <fullName evidence="1">Transcriptional regulator, putative</fullName>
    </submittedName>
</protein>
<proteinExistence type="predicted"/>
<dbReference type="PANTHER" id="PTHR35802:SF1">
    <property type="entry name" value="PROTEASE SYNTHASE AND SPORULATION PROTEIN PAI 2"/>
    <property type="match status" value="1"/>
</dbReference>
<reference evidence="1 2" key="1">
    <citation type="submission" date="2012-09" db="EMBL/GenBank/DDBJ databases">
        <title>Genome Sequence of alkane-degrading Bacterium Alcanivorax sp. 19-m-6.</title>
        <authorList>
            <person name="Lai Q."/>
            <person name="Shao Z."/>
        </authorList>
    </citation>
    <scope>NUCLEOTIDE SEQUENCE [LARGE SCALE GENOMIC DNA]</scope>
    <source>
        <strain evidence="1 2">19-m-6</strain>
    </source>
</reference>
<evidence type="ECO:0000313" key="2">
    <source>
        <dbReference type="Proteomes" id="UP000029444"/>
    </source>
</evidence>